<dbReference type="InterPro" id="IPR005467">
    <property type="entry name" value="His_kinase_dom"/>
</dbReference>
<dbReference type="PRINTS" id="PR00344">
    <property type="entry name" value="BCTRLSENSOR"/>
</dbReference>
<evidence type="ECO:0000256" key="4">
    <source>
        <dbReference type="SAM" id="MobiDB-lite"/>
    </source>
</evidence>
<dbReference type="Gene3D" id="3.30.565.10">
    <property type="entry name" value="Histidine kinase-like ATPase, C-terminal domain"/>
    <property type="match status" value="1"/>
</dbReference>
<dbReference type="InterPro" id="IPR035965">
    <property type="entry name" value="PAS-like_dom_sf"/>
</dbReference>
<protein>
    <recommendedName>
        <fullName evidence="2">histidine kinase</fullName>
        <ecNumber evidence="2">2.7.13.3</ecNumber>
    </recommendedName>
</protein>
<accession>A0A250IDE7</accession>
<dbReference type="CDD" id="cd00082">
    <property type="entry name" value="HisKA"/>
    <property type="match status" value="1"/>
</dbReference>
<dbReference type="SUPFAM" id="SSF47384">
    <property type="entry name" value="Homodimeric domain of signal transducing histidine kinase"/>
    <property type="match status" value="1"/>
</dbReference>
<dbReference type="InterPro" id="IPR003661">
    <property type="entry name" value="HisK_dim/P_dom"/>
</dbReference>
<dbReference type="Gene3D" id="1.10.287.130">
    <property type="match status" value="1"/>
</dbReference>
<dbReference type="KEGG" id="mbd:MEBOL_002669"/>
<keyword evidence="7" id="KW-0418">Kinase</keyword>
<reference evidence="7 8" key="1">
    <citation type="submission" date="2017-06" db="EMBL/GenBank/DDBJ databases">
        <authorList>
            <person name="Kim H.J."/>
            <person name="Triplett B.A."/>
        </authorList>
    </citation>
    <scope>NUCLEOTIDE SEQUENCE [LARGE SCALE GENOMIC DNA]</scope>
    <source>
        <strain evidence="7 8">DSM 14713</strain>
    </source>
</reference>
<feature type="domain" description="PAS" evidence="6">
    <location>
        <begin position="57"/>
        <end position="114"/>
    </location>
</feature>
<dbReference type="GO" id="GO:0000155">
    <property type="term" value="F:phosphorelay sensor kinase activity"/>
    <property type="evidence" value="ECO:0007669"/>
    <property type="project" value="InterPro"/>
</dbReference>
<keyword evidence="8" id="KW-1185">Reference proteome</keyword>
<dbReference type="Gene3D" id="3.30.450.20">
    <property type="entry name" value="PAS domain"/>
    <property type="match status" value="1"/>
</dbReference>
<dbReference type="CDD" id="cd00075">
    <property type="entry name" value="HATPase"/>
    <property type="match status" value="1"/>
</dbReference>
<dbReference type="InterPro" id="IPR036890">
    <property type="entry name" value="HATPase_C_sf"/>
</dbReference>
<organism evidence="7 8">
    <name type="scientific">Melittangium boletus DSM 14713</name>
    <dbReference type="NCBI Taxonomy" id="1294270"/>
    <lineage>
        <taxon>Bacteria</taxon>
        <taxon>Pseudomonadati</taxon>
        <taxon>Myxococcota</taxon>
        <taxon>Myxococcia</taxon>
        <taxon>Myxococcales</taxon>
        <taxon>Cystobacterineae</taxon>
        <taxon>Archangiaceae</taxon>
        <taxon>Melittangium</taxon>
    </lineage>
</organism>
<dbReference type="SMART" id="SM00387">
    <property type="entry name" value="HATPase_c"/>
    <property type="match status" value="1"/>
</dbReference>
<feature type="region of interest" description="Disordered" evidence="4">
    <location>
        <begin position="1"/>
        <end position="26"/>
    </location>
</feature>
<dbReference type="EMBL" id="CP022163">
    <property type="protein sequence ID" value="ATB29220.1"/>
    <property type="molecule type" value="Genomic_DNA"/>
</dbReference>
<evidence type="ECO:0000313" key="8">
    <source>
        <dbReference type="Proteomes" id="UP000217289"/>
    </source>
</evidence>
<dbReference type="InterPro" id="IPR004358">
    <property type="entry name" value="Sig_transdc_His_kin-like_C"/>
</dbReference>
<feature type="domain" description="Histidine kinase" evidence="5">
    <location>
        <begin position="189"/>
        <end position="404"/>
    </location>
</feature>
<dbReference type="PANTHER" id="PTHR43547">
    <property type="entry name" value="TWO-COMPONENT HISTIDINE KINASE"/>
    <property type="match status" value="1"/>
</dbReference>
<dbReference type="NCBIfam" id="TIGR00229">
    <property type="entry name" value="sensory_box"/>
    <property type="match status" value="1"/>
</dbReference>
<keyword evidence="7" id="KW-0808">Transferase</keyword>
<dbReference type="EC" id="2.7.13.3" evidence="2"/>
<dbReference type="CDD" id="cd00130">
    <property type="entry name" value="PAS"/>
    <property type="match status" value="1"/>
</dbReference>
<evidence type="ECO:0000256" key="3">
    <source>
        <dbReference type="ARBA" id="ARBA00022553"/>
    </source>
</evidence>
<sequence length="414" mass="45996">MSQPPSIPPGDRQSPERTDGGEVDFQAAWERERTARLRAEEALALERAASAHRPAEDQEERERFFRLAPDMFCVAGMDGYFRRINAAFSRTLGWSEEELLDRPFFDLVHPEDREATHAEVAKLSRGVPTLRFENRYRCKDGGYKWLAWATSPIPALGLLYAAARDITEHKRMEEQARIRADFEQKLIGIVSHDLRNPLGVILLGTTHLLRRQDLDPKVLEIITRIAASTQRCTRLVRDLLDFTQARLGMGIPLTPRASDLEALVRQGVEEVGASAPGREFRLSAEGDLRGTWDPDRLAQVVANLLSNAAKYSPGDTPIGITLRGEEAQVTLEVHNQGDPIPERLRARLFEPMQRGAPGADTTSRSVGLGLYIVKHLVEAHGGSVSARSVGGEGTRFTVRLPRAPPPASSLEPTR</sequence>
<keyword evidence="3" id="KW-0597">Phosphoprotein</keyword>
<dbReference type="Proteomes" id="UP000217289">
    <property type="component" value="Chromosome"/>
</dbReference>
<dbReference type="Pfam" id="PF08447">
    <property type="entry name" value="PAS_3"/>
    <property type="match status" value="1"/>
</dbReference>
<dbReference type="Pfam" id="PF02518">
    <property type="entry name" value="HATPase_c"/>
    <property type="match status" value="1"/>
</dbReference>
<dbReference type="Pfam" id="PF00512">
    <property type="entry name" value="HisKA"/>
    <property type="match status" value="1"/>
</dbReference>
<dbReference type="InterPro" id="IPR003594">
    <property type="entry name" value="HATPase_dom"/>
</dbReference>
<comment type="catalytic activity">
    <reaction evidence="1">
        <text>ATP + protein L-histidine = ADP + protein N-phospho-L-histidine.</text>
        <dbReference type="EC" id="2.7.13.3"/>
    </reaction>
</comment>
<dbReference type="InterPro" id="IPR000014">
    <property type="entry name" value="PAS"/>
</dbReference>
<dbReference type="SMART" id="SM00388">
    <property type="entry name" value="HisKA"/>
    <property type="match status" value="1"/>
</dbReference>
<name>A0A250IDE7_9BACT</name>
<evidence type="ECO:0000259" key="6">
    <source>
        <dbReference type="PROSITE" id="PS50112"/>
    </source>
</evidence>
<evidence type="ECO:0000256" key="2">
    <source>
        <dbReference type="ARBA" id="ARBA00012438"/>
    </source>
</evidence>
<dbReference type="PANTHER" id="PTHR43547:SF2">
    <property type="entry name" value="HYBRID SIGNAL TRANSDUCTION HISTIDINE KINASE C"/>
    <property type="match status" value="1"/>
</dbReference>
<dbReference type="AlphaFoldDB" id="A0A250IDE7"/>
<dbReference type="SUPFAM" id="SSF55874">
    <property type="entry name" value="ATPase domain of HSP90 chaperone/DNA topoisomerase II/histidine kinase"/>
    <property type="match status" value="1"/>
</dbReference>
<dbReference type="InterPro" id="IPR036097">
    <property type="entry name" value="HisK_dim/P_sf"/>
</dbReference>
<dbReference type="PROSITE" id="PS50112">
    <property type="entry name" value="PAS"/>
    <property type="match status" value="1"/>
</dbReference>
<proteinExistence type="predicted"/>
<dbReference type="RefSeq" id="WP_170115501.1">
    <property type="nucleotide sequence ID" value="NZ_CP022163.1"/>
</dbReference>
<evidence type="ECO:0000259" key="5">
    <source>
        <dbReference type="PROSITE" id="PS50109"/>
    </source>
</evidence>
<dbReference type="SUPFAM" id="SSF55785">
    <property type="entry name" value="PYP-like sensor domain (PAS domain)"/>
    <property type="match status" value="1"/>
</dbReference>
<gene>
    <name evidence="7" type="ORF">MEBOL_002669</name>
</gene>
<dbReference type="InterPro" id="IPR013655">
    <property type="entry name" value="PAS_fold_3"/>
</dbReference>
<evidence type="ECO:0000256" key="1">
    <source>
        <dbReference type="ARBA" id="ARBA00000085"/>
    </source>
</evidence>
<dbReference type="SMART" id="SM00091">
    <property type="entry name" value="PAS"/>
    <property type="match status" value="1"/>
</dbReference>
<evidence type="ECO:0000313" key="7">
    <source>
        <dbReference type="EMBL" id="ATB29220.1"/>
    </source>
</evidence>
<dbReference type="PROSITE" id="PS50109">
    <property type="entry name" value="HIS_KIN"/>
    <property type="match status" value="1"/>
</dbReference>